<dbReference type="SUPFAM" id="SSF158745">
    <property type="entry name" value="LanC-like"/>
    <property type="match status" value="1"/>
</dbReference>
<dbReference type="CDD" id="cd03801">
    <property type="entry name" value="GT4_PimA-like"/>
    <property type="match status" value="1"/>
</dbReference>
<reference evidence="3 4" key="1">
    <citation type="journal article" date="2019" name="Nat. Med.">
        <title>A library of human gut bacterial isolates paired with longitudinal multiomics data enables mechanistic microbiome research.</title>
        <authorList>
            <person name="Poyet M."/>
            <person name="Groussin M."/>
            <person name="Gibbons S.M."/>
            <person name="Avila-Pacheco J."/>
            <person name="Jiang X."/>
            <person name="Kearney S.M."/>
            <person name="Perrotta A.R."/>
            <person name="Berdy B."/>
            <person name="Zhao S."/>
            <person name="Lieberman T.D."/>
            <person name="Swanson P.K."/>
            <person name="Smith M."/>
            <person name="Roesemann S."/>
            <person name="Alexander J.E."/>
            <person name="Rich S.A."/>
            <person name="Livny J."/>
            <person name="Vlamakis H."/>
            <person name="Clish C."/>
            <person name="Bullock K."/>
            <person name="Deik A."/>
            <person name="Scott J."/>
            <person name="Pierce K.A."/>
            <person name="Xavier R.J."/>
            <person name="Alm E.J."/>
        </authorList>
    </citation>
    <scope>NUCLEOTIDE SEQUENCE [LARGE SCALE GENOMIC DNA]</scope>
    <source>
        <strain evidence="3 4">BIOML-A25</strain>
    </source>
</reference>
<accession>A0A7K1HEL5</accession>
<dbReference type="Gene3D" id="3.40.50.2000">
    <property type="entry name" value="Glycogen Phosphorylase B"/>
    <property type="match status" value="2"/>
</dbReference>
<feature type="domain" description="Glycosyl transferase family 1" evidence="1">
    <location>
        <begin position="455"/>
        <end position="629"/>
    </location>
</feature>
<evidence type="ECO:0000259" key="1">
    <source>
        <dbReference type="Pfam" id="PF00534"/>
    </source>
</evidence>
<dbReference type="Gene3D" id="1.50.10.20">
    <property type="match status" value="1"/>
</dbReference>
<organism evidence="3 4">
    <name type="scientific">Parabacteroides merdae</name>
    <dbReference type="NCBI Taxonomy" id="46503"/>
    <lineage>
        <taxon>Bacteria</taxon>
        <taxon>Pseudomonadati</taxon>
        <taxon>Bacteroidota</taxon>
        <taxon>Bacteroidia</taxon>
        <taxon>Bacteroidales</taxon>
        <taxon>Tannerellaceae</taxon>
        <taxon>Parabacteroides</taxon>
    </lineage>
</organism>
<evidence type="ECO:0000259" key="2">
    <source>
        <dbReference type="Pfam" id="PF13439"/>
    </source>
</evidence>
<comment type="caution">
    <text evidence="3">The sequence shown here is derived from an EMBL/GenBank/DDBJ whole genome shotgun (WGS) entry which is preliminary data.</text>
</comment>
<dbReference type="SUPFAM" id="SSF53756">
    <property type="entry name" value="UDP-Glycosyltransferase/glycogen phosphorylase"/>
    <property type="match status" value="1"/>
</dbReference>
<dbReference type="PANTHER" id="PTHR12526">
    <property type="entry name" value="GLYCOSYLTRANSFERASE"/>
    <property type="match status" value="1"/>
</dbReference>
<dbReference type="GO" id="GO:0016757">
    <property type="term" value="F:glycosyltransferase activity"/>
    <property type="evidence" value="ECO:0007669"/>
    <property type="project" value="InterPro"/>
</dbReference>
<gene>
    <name evidence="3" type="ORF">GMD66_07395</name>
</gene>
<sequence length="651" mass="74365">MDNIQAYNDSWINEIERLVLNVSFLTDLGLFHGKMGHAIFFAHYGRLVDNVSYENFAGELLEEVYEEINISLPVNMEYGLCGIGWGIEYLVGQGFMEGCTDEILKDIDELIMERDPRRMHDLSFRKGLGGILYYVMVRLSSLRETDNLPFDSFYLESLREVVLEKDFSKEKSLSFLIDDFILVLEGKKRVKPDLSVLFQVSPPRKSSTDLLSDGLEYGWQMLESGDAGKLYKNYHWHKGKNYYLINEESESANYGIGTYLNQITETMKESDYSLTIITLRSSKTSSLAIEEKANVRYISIGGTRCKMSSMNWIKYFKRYYRGVVVLLSSIITEKQNNIFHLNNMHMKDLALVLKENNPASKIVCTVHYMDWALQLLGDRRKLDYILSHPDEKDYKTISVVLEENKRFMKACDLIIAVSRHSFNVLVDICGIPESKIVLIPHGIKDEYQPISIEEKNERRKKHGFLSDDIILICAGRIEPLKGVDLLADAFSSLISEYPHLRLVIAGGGSPDAVQKKVTHHCGRVSFVGFVNKATLYELFSISDVGVLPSLYEELGYVALEMMMMGLPVVVGNHSGLEEIVDCGKYGLVVPFEQDYGKSKENAVALYGVLDRILKDDSLRKDLQKKGRERFVSCFDISYFARFFYQKVISLI</sequence>
<feature type="domain" description="Glycosyltransferase subfamily 4-like N-terminal" evidence="2">
    <location>
        <begin position="255"/>
        <end position="446"/>
    </location>
</feature>
<evidence type="ECO:0000313" key="4">
    <source>
        <dbReference type="Proteomes" id="UP000437446"/>
    </source>
</evidence>
<protein>
    <submittedName>
        <fullName evidence="3">Glycosyltransferase</fullName>
    </submittedName>
</protein>
<dbReference type="InterPro" id="IPR001296">
    <property type="entry name" value="Glyco_trans_1"/>
</dbReference>
<dbReference type="RefSeq" id="WP_129943152.1">
    <property type="nucleotide sequence ID" value="NZ_DAWDXW010000004.1"/>
</dbReference>
<dbReference type="InterPro" id="IPR028098">
    <property type="entry name" value="Glyco_trans_4-like_N"/>
</dbReference>
<name>A0A7K1HEL5_9BACT</name>
<dbReference type="EMBL" id="WNCR01000003">
    <property type="protein sequence ID" value="MTU29041.1"/>
    <property type="molecule type" value="Genomic_DNA"/>
</dbReference>
<keyword evidence="3" id="KW-0808">Transferase</keyword>
<dbReference type="AlphaFoldDB" id="A0A7K1HEL5"/>
<dbReference type="Proteomes" id="UP000437446">
    <property type="component" value="Unassembled WGS sequence"/>
</dbReference>
<proteinExistence type="predicted"/>
<dbReference type="Pfam" id="PF00534">
    <property type="entry name" value="Glycos_transf_1"/>
    <property type="match status" value="1"/>
</dbReference>
<evidence type="ECO:0000313" key="3">
    <source>
        <dbReference type="EMBL" id="MTU29041.1"/>
    </source>
</evidence>
<dbReference type="Pfam" id="PF13439">
    <property type="entry name" value="Glyco_transf_4"/>
    <property type="match status" value="1"/>
</dbReference>